<organism evidence="6 7">
    <name type="scientific">Bdellovibrio bacteriovorus (strain ATCC 15356 / DSM 50701 / NCIMB 9529 / HD100)</name>
    <dbReference type="NCBI Taxonomy" id="264462"/>
    <lineage>
        <taxon>Bacteria</taxon>
        <taxon>Pseudomonadati</taxon>
        <taxon>Bdellovibrionota</taxon>
        <taxon>Bdellovibrionia</taxon>
        <taxon>Bdellovibrionales</taxon>
        <taxon>Pseudobdellovibrionaceae</taxon>
        <taxon>Bdellovibrio</taxon>
    </lineage>
</organism>
<evidence type="ECO:0000256" key="4">
    <source>
        <dbReference type="SAM" id="SignalP"/>
    </source>
</evidence>
<dbReference type="RefSeq" id="WP_011164617.1">
    <property type="nucleotide sequence ID" value="NC_005363.1"/>
</dbReference>
<protein>
    <submittedName>
        <fullName evidence="6">Putative Rhs family protein</fullName>
    </submittedName>
</protein>
<gene>
    <name evidence="6" type="ordered locus">Bd2179</name>
</gene>
<proteinExistence type="predicted"/>
<dbReference type="Proteomes" id="UP000008080">
    <property type="component" value="Chromosome"/>
</dbReference>
<feature type="compositionally biased region" description="Polar residues" evidence="3">
    <location>
        <begin position="110"/>
        <end position="130"/>
    </location>
</feature>
<feature type="compositionally biased region" description="Polar residues" evidence="3">
    <location>
        <begin position="252"/>
        <end position="262"/>
    </location>
</feature>
<evidence type="ECO:0000256" key="3">
    <source>
        <dbReference type="SAM" id="MobiDB-lite"/>
    </source>
</evidence>
<reference evidence="6 7" key="1">
    <citation type="journal article" date="2004" name="Science">
        <title>A predator unmasked: life cycle of Bdellovibrio bacteriovorus from a genomic perspective.</title>
        <authorList>
            <person name="Rendulic S."/>
            <person name="Jagtap P."/>
            <person name="Rosinus A."/>
            <person name="Eppinger M."/>
            <person name="Baar C."/>
            <person name="Lanz C."/>
            <person name="Keller H."/>
            <person name="Lambert C."/>
            <person name="Evans K.J."/>
            <person name="Goesmann A."/>
            <person name="Meyer F."/>
            <person name="Sockett R.E."/>
            <person name="Schuster S.C."/>
        </authorList>
    </citation>
    <scope>NUCLEOTIDE SEQUENCE [LARGE SCALE GENOMIC DNA]</scope>
    <source>
        <strain evidence="7">ATCC 15356 / DSM 50701 / NCIMB 9529 / HD100</strain>
    </source>
</reference>
<feature type="chain" id="PRO_5004276653" evidence="4">
    <location>
        <begin position="20"/>
        <end position="472"/>
    </location>
</feature>
<keyword evidence="4" id="KW-0732">Signal</keyword>
<feature type="region of interest" description="Disordered" evidence="3">
    <location>
        <begin position="78"/>
        <end position="130"/>
    </location>
</feature>
<dbReference type="KEGG" id="bba:Bd2179"/>
<evidence type="ECO:0000259" key="5">
    <source>
        <dbReference type="Pfam" id="PF14449"/>
    </source>
</evidence>
<dbReference type="AlphaFoldDB" id="Q6ML42"/>
<name>Q6ML42_BDEBA</name>
<dbReference type="STRING" id="264462.Bd2179"/>
<evidence type="ECO:0000313" key="6">
    <source>
        <dbReference type="EMBL" id="CAE80015.1"/>
    </source>
</evidence>
<sequence>MKRWISLFLALTLPFQGFAAHVPAYTVIDIQINHETPLTMDFKILGNPTDTYEMQKPYYFHAAGRYYTAIYQGRDPKGTTRWSHIDPSAPPEMITQEETASPPQTPPPTLDQNTHISESGGDSSTHDNAMGSAIQTGLAQAIYKGLIFTPEFEAEIAKLNREISANQEQTYQNYEALRNSMAESHVKFELALTDFQKALTENAAPKTDFQYTSPDPALVSELQNIESILRSVRTSNPARRESRDWGLRMVRQSDQASTTGDTESAEAFKKYSEVFADLSVGLDPITGPLRDVYEAFTGKNLITGDTLDSFDRTFAVVGALSFGFGSKIGKGLKIFNKIKNLDFIKAAAKTEAVVHHIERNAPQSRAAYDRYIRDLRKTMDRPTIKDPELRLFVNERYWKNTSTVGNGSTAAAIRIERIENLPVKGRYHTQKGQNSLVHFEKWLKNNPEGDASDRAAVENMIMELRDALEGNL</sequence>
<comment type="subcellular location">
    <subcellularLocation>
        <location evidence="1">Secreted</location>
    </subcellularLocation>
</comment>
<dbReference type="Pfam" id="PF14449">
    <property type="entry name" value="PT-TG"/>
    <property type="match status" value="1"/>
</dbReference>
<dbReference type="HOGENOM" id="CLU_578305_0_0_7"/>
<keyword evidence="7" id="KW-1185">Reference proteome</keyword>
<feature type="region of interest" description="Disordered" evidence="3">
    <location>
        <begin position="243"/>
        <end position="263"/>
    </location>
</feature>
<feature type="domain" description="Pre-toxin TG" evidence="5">
    <location>
        <begin position="273"/>
        <end position="333"/>
    </location>
</feature>
<evidence type="ECO:0000256" key="1">
    <source>
        <dbReference type="ARBA" id="ARBA00004613"/>
    </source>
</evidence>
<evidence type="ECO:0000313" key="7">
    <source>
        <dbReference type="Proteomes" id="UP000008080"/>
    </source>
</evidence>
<keyword evidence="2" id="KW-0964">Secreted</keyword>
<dbReference type="GeneID" id="93013118"/>
<accession>Q6ML42</accession>
<evidence type="ECO:0000256" key="2">
    <source>
        <dbReference type="ARBA" id="ARBA00022525"/>
    </source>
</evidence>
<dbReference type="GO" id="GO:0005576">
    <property type="term" value="C:extracellular region"/>
    <property type="evidence" value="ECO:0007669"/>
    <property type="project" value="UniProtKB-SubCell"/>
</dbReference>
<dbReference type="EMBL" id="BX842651">
    <property type="protein sequence ID" value="CAE80015.1"/>
    <property type="molecule type" value="Genomic_DNA"/>
</dbReference>
<dbReference type="InterPro" id="IPR027797">
    <property type="entry name" value="PT-TG_dom"/>
</dbReference>
<dbReference type="eggNOG" id="ENOG5033M77">
    <property type="taxonomic scope" value="Bacteria"/>
</dbReference>
<feature type="signal peptide" evidence="4">
    <location>
        <begin position="1"/>
        <end position="19"/>
    </location>
</feature>